<protein>
    <submittedName>
        <fullName evidence="1">Uncharacterized protein</fullName>
    </submittedName>
</protein>
<reference evidence="1" key="1">
    <citation type="submission" date="2014-09" db="EMBL/GenBank/DDBJ databases">
        <authorList>
            <person name="Magalhaes I.L.F."/>
            <person name="Oliveira U."/>
            <person name="Santos F.R."/>
            <person name="Vidigal T.H.D.A."/>
            <person name="Brescovit A.D."/>
            <person name="Santos A.J."/>
        </authorList>
    </citation>
    <scope>NUCLEOTIDE SEQUENCE</scope>
    <source>
        <tissue evidence="1">Shoot tissue taken approximately 20 cm above the soil surface</tissue>
    </source>
</reference>
<sequence>MLSIYNTYLEQINIQWSGKHSECYSFQENSDVPWI</sequence>
<organism evidence="1">
    <name type="scientific">Arundo donax</name>
    <name type="common">Giant reed</name>
    <name type="synonym">Donax arundinaceus</name>
    <dbReference type="NCBI Taxonomy" id="35708"/>
    <lineage>
        <taxon>Eukaryota</taxon>
        <taxon>Viridiplantae</taxon>
        <taxon>Streptophyta</taxon>
        <taxon>Embryophyta</taxon>
        <taxon>Tracheophyta</taxon>
        <taxon>Spermatophyta</taxon>
        <taxon>Magnoliopsida</taxon>
        <taxon>Liliopsida</taxon>
        <taxon>Poales</taxon>
        <taxon>Poaceae</taxon>
        <taxon>PACMAD clade</taxon>
        <taxon>Arundinoideae</taxon>
        <taxon>Arundineae</taxon>
        <taxon>Arundo</taxon>
    </lineage>
</organism>
<dbReference type="EMBL" id="GBRH01264685">
    <property type="protein sequence ID" value="JAD33210.1"/>
    <property type="molecule type" value="Transcribed_RNA"/>
</dbReference>
<reference evidence="1" key="2">
    <citation type="journal article" date="2015" name="Data Brief">
        <title>Shoot transcriptome of the giant reed, Arundo donax.</title>
        <authorList>
            <person name="Barrero R.A."/>
            <person name="Guerrero F.D."/>
            <person name="Moolhuijzen P."/>
            <person name="Goolsby J.A."/>
            <person name="Tidwell J."/>
            <person name="Bellgard S.E."/>
            <person name="Bellgard M.I."/>
        </authorList>
    </citation>
    <scope>NUCLEOTIDE SEQUENCE</scope>
    <source>
        <tissue evidence="1">Shoot tissue taken approximately 20 cm above the soil surface</tissue>
    </source>
</reference>
<proteinExistence type="predicted"/>
<name>A0A0A8Z918_ARUDO</name>
<evidence type="ECO:0000313" key="1">
    <source>
        <dbReference type="EMBL" id="JAD33210.1"/>
    </source>
</evidence>
<accession>A0A0A8Z918</accession>
<dbReference type="AlphaFoldDB" id="A0A0A8Z918"/>